<organism evidence="1 2">
    <name type="scientific">Candidatus Nealsonbacteria bacterium CG08_land_8_20_14_0_20_36_22</name>
    <dbReference type="NCBI Taxonomy" id="1974704"/>
    <lineage>
        <taxon>Bacteria</taxon>
        <taxon>Candidatus Nealsoniibacteriota</taxon>
    </lineage>
</organism>
<protein>
    <submittedName>
        <fullName evidence="1">Uncharacterized protein</fullName>
    </submittedName>
</protein>
<proteinExistence type="predicted"/>
<dbReference type="Proteomes" id="UP000231472">
    <property type="component" value="Unassembled WGS sequence"/>
</dbReference>
<sequence>MWITHFPLVYFYFTKKYPAKQIFVLRDLCRKEKRFKLQVLGNCGTGAKIRIGILRIVPVDQEPATAPAGVRNAAIRTARIITKTR</sequence>
<dbReference type="AlphaFoldDB" id="A0A2H0YND1"/>
<dbReference type="EMBL" id="PEYC01000050">
    <property type="protein sequence ID" value="PIS39926.1"/>
    <property type="molecule type" value="Genomic_DNA"/>
</dbReference>
<name>A0A2H0YND1_9BACT</name>
<evidence type="ECO:0000313" key="1">
    <source>
        <dbReference type="EMBL" id="PIS39926.1"/>
    </source>
</evidence>
<evidence type="ECO:0000313" key="2">
    <source>
        <dbReference type="Proteomes" id="UP000231472"/>
    </source>
</evidence>
<comment type="caution">
    <text evidence="1">The sequence shown here is derived from an EMBL/GenBank/DDBJ whole genome shotgun (WGS) entry which is preliminary data.</text>
</comment>
<gene>
    <name evidence="1" type="ORF">COT32_02470</name>
</gene>
<reference evidence="2" key="1">
    <citation type="submission" date="2017-09" db="EMBL/GenBank/DDBJ databases">
        <title>Depth-based differentiation of microbial function through sediment-hosted aquifers and enrichment of novel symbionts in the deep terrestrial subsurface.</title>
        <authorList>
            <person name="Probst A.J."/>
            <person name="Ladd B."/>
            <person name="Jarett J.K."/>
            <person name="Geller-Mcgrath D.E."/>
            <person name="Sieber C.M.K."/>
            <person name="Emerson J.B."/>
            <person name="Anantharaman K."/>
            <person name="Thomas B.C."/>
            <person name="Malmstrom R."/>
            <person name="Stieglmeier M."/>
            <person name="Klingl A."/>
            <person name="Woyke T."/>
            <person name="Ryan C.M."/>
            <person name="Banfield J.F."/>
        </authorList>
    </citation>
    <scope>NUCLEOTIDE SEQUENCE [LARGE SCALE GENOMIC DNA]</scope>
</reference>
<accession>A0A2H0YND1</accession>